<evidence type="ECO:0000259" key="6">
    <source>
        <dbReference type="SMART" id="SM00382"/>
    </source>
</evidence>
<dbReference type="Pfam" id="PF18335">
    <property type="entry name" value="SH3_13"/>
    <property type="match status" value="1"/>
</dbReference>
<dbReference type="GO" id="GO:0043139">
    <property type="term" value="F:5'-3' DNA helicase activity"/>
    <property type="evidence" value="ECO:0007669"/>
    <property type="project" value="UniProtKB-UniRule"/>
</dbReference>
<keyword evidence="8" id="KW-1185">Reference proteome</keyword>
<dbReference type="CDD" id="cd18809">
    <property type="entry name" value="SF1_C_RecD"/>
    <property type="match status" value="1"/>
</dbReference>
<reference evidence="7 8" key="1">
    <citation type="submission" date="2017-08" db="EMBL/GenBank/DDBJ databases">
        <title>The complete genome sequence of Nocardiopsis gilva YIM 90087.</title>
        <authorList>
            <person name="Yin M."/>
            <person name="Tang S."/>
        </authorList>
    </citation>
    <scope>NUCLEOTIDE SEQUENCE [LARGE SCALE GENOMIC DNA]</scope>
    <source>
        <strain evidence="7 8">YIM 90087</strain>
    </source>
</reference>
<dbReference type="Pfam" id="PF14520">
    <property type="entry name" value="HHH_5"/>
    <property type="match status" value="1"/>
</dbReference>
<dbReference type="SMART" id="SM00382">
    <property type="entry name" value="AAA"/>
    <property type="match status" value="1"/>
</dbReference>
<gene>
    <name evidence="3" type="primary">recD2</name>
    <name evidence="7" type="ORF">CDO52_07435</name>
</gene>
<feature type="region of interest" description="Disordered" evidence="4">
    <location>
        <begin position="495"/>
        <end position="515"/>
    </location>
</feature>
<feature type="binding site" evidence="3">
    <location>
        <begin position="373"/>
        <end position="377"/>
    </location>
    <ligand>
        <name>ATP</name>
        <dbReference type="ChEBI" id="CHEBI:30616"/>
    </ligand>
</feature>
<dbReference type="SUPFAM" id="SSF52540">
    <property type="entry name" value="P-loop containing nucleoside triphosphate hydrolases"/>
    <property type="match status" value="1"/>
</dbReference>
<dbReference type="Gene3D" id="3.40.50.300">
    <property type="entry name" value="P-loop containing nucleotide triphosphate hydrolases"/>
    <property type="match status" value="2"/>
</dbReference>
<dbReference type="InterPro" id="IPR027785">
    <property type="entry name" value="UvrD-like_helicase_C"/>
</dbReference>
<dbReference type="EC" id="5.6.2.3" evidence="3"/>
<dbReference type="Pfam" id="PF14490">
    <property type="entry name" value="HHH_RecD2"/>
    <property type="match status" value="1"/>
</dbReference>
<evidence type="ECO:0000256" key="2">
    <source>
        <dbReference type="ARBA" id="ARBA00022840"/>
    </source>
</evidence>
<keyword evidence="2 3" id="KW-0067">ATP-binding</keyword>
<dbReference type="InterPro" id="IPR006345">
    <property type="entry name" value="RecD2"/>
</dbReference>
<feature type="domain" description="Helix-hairpin-helix DNA-binding motif class 1" evidence="5">
    <location>
        <begin position="201"/>
        <end position="220"/>
    </location>
</feature>
<dbReference type="GO" id="GO:0009338">
    <property type="term" value="C:exodeoxyribonuclease V complex"/>
    <property type="evidence" value="ECO:0007669"/>
    <property type="project" value="TreeGrafter"/>
</dbReference>
<dbReference type="GO" id="GO:0016887">
    <property type="term" value="F:ATP hydrolysis activity"/>
    <property type="evidence" value="ECO:0007669"/>
    <property type="project" value="RHEA"/>
</dbReference>
<dbReference type="Gene3D" id="1.10.150.20">
    <property type="entry name" value="5' to 3' exonuclease, C-terminal subdomain"/>
    <property type="match status" value="1"/>
</dbReference>
<comment type="function">
    <text evidence="3">DNA-dependent ATPase and ATP-dependent 5'-3' DNA helicase. Has no activity on blunt DNA or DNA with 3'-overhangs, requires at least 10 bases of 5'-ssDNA for helicase activity.</text>
</comment>
<dbReference type="Pfam" id="PF13538">
    <property type="entry name" value="UvrD_C_2"/>
    <property type="match status" value="1"/>
</dbReference>
<dbReference type="GO" id="GO:0005524">
    <property type="term" value="F:ATP binding"/>
    <property type="evidence" value="ECO:0007669"/>
    <property type="project" value="UniProtKB-UniRule"/>
</dbReference>
<evidence type="ECO:0000259" key="5">
    <source>
        <dbReference type="SMART" id="SM00278"/>
    </source>
</evidence>
<keyword evidence="1 3" id="KW-0547">Nucleotide-binding</keyword>
<proteinExistence type="inferred from homology"/>
<dbReference type="InterPro" id="IPR050534">
    <property type="entry name" value="Coronavir_polyprotein_1ab"/>
</dbReference>
<dbReference type="CDD" id="cd17933">
    <property type="entry name" value="DEXSc_RecD-like"/>
    <property type="match status" value="1"/>
</dbReference>
<comment type="catalytic activity">
    <reaction evidence="3">
        <text>ATP + H2O = ADP + phosphate + H(+)</text>
        <dbReference type="Rhea" id="RHEA:13065"/>
        <dbReference type="ChEBI" id="CHEBI:15377"/>
        <dbReference type="ChEBI" id="CHEBI:15378"/>
        <dbReference type="ChEBI" id="CHEBI:30616"/>
        <dbReference type="ChEBI" id="CHEBI:43474"/>
        <dbReference type="ChEBI" id="CHEBI:456216"/>
        <dbReference type="EC" id="5.6.2.3"/>
    </reaction>
</comment>
<dbReference type="Proteomes" id="UP000215005">
    <property type="component" value="Chromosome"/>
</dbReference>
<evidence type="ECO:0000256" key="4">
    <source>
        <dbReference type="SAM" id="MobiDB-lite"/>
    </source>
</evidence>
<dbReference type="RefSeq" id="WP_033301075.1">
    <property type="nucleotide sequence ID" value="NZ_ANBG01000291.1"/>
</dbReference>
<dbReference type="InterPro" id="IPR010994">
    <property type="entry name" value="RuvA_2-like"/>
</dbReference>
<dbReference type="AlphaFoldDB" id="A0A223SD49"/>
<dbReference type="PANTHER" id="PTHR43788:SF6">
    <property type="entry name" value="DNA HELICASE B"/>
    <property type="match status" value="1"/>
</dbReference>
<dbReference type="GO" id="GO:0017116">
    <property type="term" value="F:single-stranded DNA helicase activity"/>
    <property type="evidence" value="ECO:0007669"/>
    <property type="project" value="TreeGrafter"/>
</dbReference>
<dbReference type="Gene3D" id="1.10.10.2220">
    <property type="match status" value="1"/>
</dbReference>
<dbReference type="EMBL" id="CP022753">
    <property type="protein sequence ID" value="ASU86091.1"/>
    <property type="molecule type" value="Genomic_DNA"/>
</dbReference>
<dbReference type="SUPFAM" id="SSF47781">
    <property type="entry name" value="RuvA domain 2-like"/>
    <property type="match status" value="1"/>
</dbReference>
<feature type="domain" description="AAA+ ATPase" evidence="6">
    <location>
        <begin position="362"/>
        <end position="638"/>
    </location>
</feature>
<comment type="similarity">
    <text evidence="3">Belongs to the RecD family. RecD2 subfamily.</text>
</comment>
<name>A0A223SD49_9ACTN</name>
<keyword evidence="3 7" id="KW-0347">Helicase</keyword>
<dbReference type="InterPro" id="IPR003593">
    <property type="entry name" value="AAA+_ATPase"/>
</dbReference>
<dbReference type="InterPro" id="IPR029493">
    <property type="entry name" value="RecD2-like_HHH"/>
</dbReference>
<keyword evidence="3" id="KW-0378">Hydrolase</keyword>
<dbReference type="GO" id="GO:0006310">
    <property type="term" value="P:DNA recombination"/>
    <property type="evidence" value="ECO:0007669"/>
    <property type="project" value="InterPro"/>
</dbReference>
<sequence>MADGRSGQGQGSQQPFRPAVLEGVLERITYANEETGYTVAKIDNGRGNGGELTTVVGALLGAQPGESLRLEGRWGSHPQYGRQFMVENYTTVLPATVQGVRRYLGSGLIKGIGPRLAEKIVDYFGVEALDVIEQTPERLIEVPKLGPKRTKLIAEAWEEQKAIKEVMVFLQGIDVSTSLAVRIYKKYGDASISVVRNEPYKLATDVWGIGFKTADTIARAVGIPHDSPQRVMAGIQFTLSESTSDGHCFLPEDRLISDAVKILQVDAGLVIECLGELVVEEGVVKEKVPGPEGEAINAIYLVPFQRAEVGLAAQLRTLLEHPTDRMGCFQDVDWGKALSWLKSQTGADLAAEQEEAVKLALTSKVAVLTGGPGCGKSFTVDSIIRLAAAKRAKIILAAPTGRAAKRMTELTGHEASTVHRLLELKPGGDASYDKDRPLDCDLLVVDEASMLDLLLANKLVKAVPPGAHLLLVGDVDQLPSVGAGQVLRDLLATEQGEQGVREGNGDDGDGGDSGGVEAPIPNVRLTKVFRQAQQSGVVTNAHRVNRGKPPELRGMTDFFLFSCDDTELTAELTVDVVAHRIPRKFGFDPRRDVQVLTPMHRGPAGAGNLNTVLQSALTPSREGVAERRFGGRIFRVGDKVTQIRNNYEKGANGVFNGTLGVITAINTDEQELTVRTDEDEEIGYDFAELDELAHAYAVTVHRSQGSEYPAVVIPVTTSAWMMLQRNLLYTAITRAKKLVVLVGSRKAIAQAVRNASAGRRYTALAYRLSARGLQS</sequence>
<dbReference type="Pfam" id="PF13245">
    <property type="entry name" value="AAA_19"/>
    <property type="match status" value="1"/>
</dbReference>
<keyword evidence="3" id="KW-0413">Isomerase</keyword>
<dbReference type="InterPro" id="IPR003583">
    <property type="entry name" value="Hlx-hairpin-Hlx_DNA-bd_motif"/>
</dbReference>
<dbReference type="Pfam" id="PF23139">
    <property type="entry name" value="OB_YrrC"/>
    <property type="match status" value="1"/>
</dbReference>
<accession>A0A223SD49</accession>
<keyword evidence="3" id="KW-0238">DNA-binding</keyword>
<feature type="domain" description="Helix-hairpin-helix DNA-binding motif class 1" evidence="5">
    <location>
        <begin position="137"/>
        <end position="156"/>
    </location>
</feature>
<dbReference type="Gene3D" id="2.30.30.940">
    <property type="match status" value="1"/>
</dbReference>
<dbReference type="InterPro" id="IPR027417">
    <property type="entry name" value="P-loop_NTPase"/>
</dbReference>
<dbReference type="InterPro" id="IPR055446">
    <property type="entry name" value="RecD2_N_OB"/>
</dbReference>
<protein>
    <recommendedName>
        <fullName evidence="3">ATP-dependent RecD2 DNA helicase</fullName>
        <ecNumber evidence="3">5.6.2.3</ecNumber>
    </recommendedName>
    <alternativeName>
        <fullName evidence="3">DNA 5'-3' helicase subunit RecD2</fullName>
    </alternativeName>
</protein>
<evidence type="ECO:0000313" key="8">
    <source>
        <dbReference type="Proteomes" id="UP000215005"/>
    </source>
</evidence>
<dbReference type="GO" id="GO:0003677">
    <property type="term" value="F:DNA binding"/>
    <property type="evidence" value="ECO:0007669"/>
    <property type="project" value="UniProtKB-UniRule"/>
</dbReference>
<evidence type="ECO:0000256" key="3">
    <source>
        <dbReference type="HAMAP-Rule" id="MF_01488"/>
    </source>
</evidence>
<dbReference type="OrthoDB" id="9763659at2"/>
<dbReference type="InterPro" id="IPR041451">
    <property type="entry name" value="RecD2_SH13"/>
</dbReference>
<dbReference type="PANTHER" id="PTHR43788">
    <property type="entry name" value="DNA2/NAM7 HELICASE FAMILY MEMBER"/>
    <property type="match status" value="1"/>
</dbReference>
<evidence type="ECO:0000256" key="1">
    <source>
        <dbReference type="ARBA" id="ARBA00022741"/>
    </source>
</evidence>
<organism evidence="7 8">
    <name type="scientific">Nocardiopsis gilva YIM 90087</name>
    <dbReference type="NCBI Taxonomy" id="1235441"/>
    <lineage>
        <taxon>Bacteria</taxon>
        <taxon>Bacillati</taxon>
        <taxon>Actinomycetota</taxon>
        <taxon>Actinomycetes</taxon>
        <taxon>Streptosporangiales</taxon>
        <taxon>Nocardiopsidaceae</taxon>
        <taxon>Nocardiopsis</taxon>
    </lineage>
</organism>
<feature type="domain" description="Helix-hairpin-helix DNA-binding motif class 1" evidence="5">
    <location>
        <begin position="109"/>
        <end position="123"/>
    </location>
</feature>
<dbReference type="SMART" id="SM00278">
    <property type="entry name" value="HhH1"/>
    <property type="match status" value="3"/>
</dbReference>
<dbReference type="GO" id="GO:0006281">
    <property type="term" value="P:DNA repair"/>
    <property type="evidence" value="ECO:0007669"/>
    <property type="project" value="InterPro"/>
</dbReference>
<dbReference type="KEGG" id="ngv:CDO52_07435"/>
<dbReference type="HAMAP" id="MF_01488">
    <property type="entry name" value="RecD2"/>
    <property type="match status" value="1"/>
</dbReference>
<evidence type="ECO:0000313" key="7">
    <source>
        <dbReference type="EMBL" id="ASU86091.1"/>
    </source>
</evidence>